<comment type="domain">
    <text evidence="7">The DHHC domain is required for palmitoyltransferase activity.</text>
</comment>
<comment type="catalytic activity">
    <reaction evidence="7">
        <text>L-cysteinyl-[protein] + hexadecanoyl-CoA = S-hexadecanoyl-L-cysteinyl-[protein] + CoA</text>
        <dbReference type="Rhea" id="RHEA:36683"/>
        <dbReference type="Rhea" id="RHEA-COMP:10131"/>
        <dbReference type="Rhea" id="RHEA-COMP:11032"/>
        <dbReference type="ChEBI" id="CHEBI:29950"/>
        <dbReference type="ChEBI" id="CHEBI:57287"/>
        <dbReference type="ChEBI" id="CHEBI:57379"/>
        <dbReference type="ChEBI" id="CHEBI:74151"/>
        <dbReference type="EC" id="2.3.1.225"/>
    </reaction>
</comment>
<evidence type="ECO:0000256" key="6">
    <source>
        <dbReference type="ARBA" id="ARBA00023315"/>
    </source>
</evidence>
<evidence type="ECO:0000256" key="2">
    <source>
        <dbReference type="ARBA" id="ARBA00022679"/>
    </source>
</evidence>
<evidence type="ECO:0000313" key="10">
    <source>
        <dbReference type="Proteomes" id="UP000186922"/>
    </source>
</evidence>
<keyword evidence="5 7" id="KW-0472">Membrane</keyword>
<feature type="transmembrane region" description="Helical" evidence="7">
    <location>
        <begin position="211"/>
        <end position="237"/>
    </location>
</feature>
<dbReference type="EC" id="2.3.1.225" evidence="7"/>
<name>A0A1D1VTT7_RAMVA</name>
<comment type="subcellular location">
    <subcellularLocation>
        <location evidence="1">Membrane</location>
        <topology evidence="1">Multi-pass membrane protein</topology>
    </subcellularLocation>
</comment>
<dbReference type="Pfam" id="PF01529">
    <property type="entry name" value="DHHC"/>
    <property type="match status" value="1"/>
</dbReference>
<proteinExistence type="inferred from homology"/>
<gene>
    <name evidence="9" type="primary">RvY_14029-1</name>
    <name evidence="9" type="synonym">RvY_14029.1</name>
    <name evidence="9" type="ORF">RvY_14029</name>
</gene>
<evidence type="ECO:0000256" key="4">
    <source>
        <dbReference type="ARBA" id="ARBA00022989"/>
    </source>
</evidence>
<dbReference type="EMBL" id="BDGG01000009">
    <property type="protein sequence ID" value="GAV03633.1"/>
    <property type="molecule type" value="Genomic_DNA"/>
</dbReference>
<dbReference type="InterPro" id="IPR039859">
    <property type="entry name" value="PFA4/ZDH16/20/ERF2-like"/>
</dbReference>
<comment type="similarity">
    <text evidence="7">Belongs to the DHHC palmitoyltransferase family.</text>
</comment>
<sequence length="367" mass="42389">MFENPCVRCIIAVAKWFPVIFISAVVGWSYYAYVVELCILEVKSGVERGFYLFFFHIFFILFVWSYWQTIFTNSDVVPLKFKLSPQQVSQLDSTTTSKDYESGKRLLDAFGKDLPVATRGFNGDLRYCDKCKIIKPDRCHHCSVCERCILKMDHHCPWVNNCVCFNNYKFFILFLGYAMAYCLYISLTDLQYFIKFWQDKLSGDGGGKFHILFLFFVSTMFAVSVLTLLSYHCYLVFSNQSTLESHRPPVFTGGPDKNGFNLGRYQNFREIFGDKPALWFIPIFTSKGDGMEFPATSVRNLLKADRNGHNGRVNESFTRSHGSGLSFPVRTVDDDRDDLLQRPFNWNQVPAFPAMPSVRVENEQNLI</sequence>
<dbReference type="Proteomes" id="UP000186922">
    <property type="component" value="Unassembled WGS sequence"/>
</dbReference>
<evidence type="ECO:0000313" key="9">
    <source>
        <dbReference type="EMBL" id="GAV03633.1"/>
    </source>
</evidence>
<keyword evidence="10" id="KW-1185">Reference proteome</keyword>
<evidence type="ECO:0000256" key="3">
    <source>
        <dbReference type="ARBA" id="ARBA00022692"/>
    </source>
</evidence>
<keyword evidence="3 7" id="KW-0812">Transmembrane</keyword>
<organism evidence="9 10">
    <name type="scientific">Ramazzottius varieornatus</name>
    <name type="common">Water bear</name>
    <name type="synonym">Tardigrade</name>
    <dbReference type="NCBI Taxonomy" id="947166"/>
    <lineage>
        <taxon>Eukaryota</taxon>
        <taxon>Metazoa</taxon>
        <taxon>Ecdysozoa</taxon>
        <taxon>Tardigrada</taxon>
        <taxon>Eutardigrada</taxon>
        <taxon>Parachela</taxon>
        <taxon>Hypsibioidea</taxon>
        <taxon>Ramazzottiidae</taxon>
        <taxon>Ramazzottius</taxon>
    </lineage>
</organism>
<evidence type="ECO:0000256" key="5">
    <source>
        <dbReference type="ARBA" id="ARBA00023136"/>
    </source>
</evidence>
<dbReference type="PROSITE" id="PS50216">
    <property type="entry name" value="DHHC"/>
    <property type="match status" value="1"/>
</dbReference>
<dbReference type="PANTHER" id="PTHR12246">
    <property type="entry name" value="PALMITOYLTRANSFERASE ZDHHC16"/>
    <property type="match status" value="1"/>
</dbReference>
<dbReference type="GO" id="GO:0019706">
    <property type="term" value="F:protein-cysteine S-palmitoyltransferase activity"/>
    <property type="evidence" value="ECO:0007669"/>
    <property type="project" value="UniProtKB-EC"/>
</dbReference>
<comment type="caution">
    <text evidence="9">The sequence shown here is derived from an EMBL/GenBank/DDBJ whole genome shotgun (WGS) entry which is preliminary data.</text>
</comment>
<dbReference type="OrthoDB" id="9909019at2759"/>
<feature type="domain" description="Palmitoyltransferase DHHC" evidence="8">
    <location>
        <begin position="124"/>
        <end position="245"/>
    </location>
</feature>
<keyword evidence="2 7" id="KW-0808">Transferase</keyword>
<keyword evidence="4 7" id="KW-1133">Transmembrane helix</keyword>
<dbReference type="AlphaFoldDB" id="A0A1D1VTT7"/>
<dbReference type="InterPro" id="IPR001594">
    <property type="entry name" value="Palmitoyltrfase_DHHC"/>
</dbReference>
<evidence type="ECO:0000256" key="1">
    <source>
        <dbReference type="ARBA" id="ARBA00004141"/>
    </source>
</evidence>
<protein>
    <recommendedName>
        <fullName evidence="7">Palmitoyltransferase</fullName>
        <ecNumber evidence="7">2.3.1.225</ecNumber>
    </recommendedName>
</protein>
<keyword evidence="6 7" id="KW-0012">Acyltransferase</keyword>
<accession>A0A1D1VTT7</accession>
<dbReference type="GO" id="GO:0016020">
    <property type="term" value="C:membrane"/>
    <property type="evidence" value="ECO:0007669"/>
    <property type="project" value="UniProtKB-SubCell"/>
</dbReference>
<feature type="transmembrane region" description="Helical" evidence="7">
    <location>
        <begin position="20"/>
        <end position="42"/>
    </location>
</feature>
<feature type="transmembrane region" description="Helical" evidence="7">
    <location>
        <begin position="170"/>
        <end position="190"/>
    </location>
</feature>
<feature type="transmembrane region" description="Helical" evidence="7">
    <location>
        <begin position="49"/>
        <end position="67"/>
    </location>
</feature>
<evidence type="ECO:0000259" key="8">
    <source>
        <dbReference type="Pfam" id="PF01529"/>
    </source>
</evidence>
<dbReference type="STRING" id="947166.A0A1D1VTT7"/>
<reference evidence="9 10" key="1">
    <citation type="journal article" date="2016" name="Nat. Commun.">
        <title>Extremotolerant tardigrade genome and improved radiotolerance of human cultured cells by tardigrade-unique protein.</title>
        <authorList>
            <person name="Hashimoto T."/>
            <person name="Horikawa D.D."/>
            <person name="Saito Y."/>
            <person name="Kuwahara H."/>
            <person name="Kozuka-Hata H."/>
            <person name="Shin-I T."/>
            <person name="Minakuchi Y."/>
            <person name="Ohishi K."/>
            <person name="Motoyama A."/>
            <person name="Aizu T."/>
            <person name="Enomoto A."/>
            <person name="Kondo K."/>
            <person name="Tanaka S."/>
            <person name="Hara Y."/>
            <person name="Koshikawa S."/>
            <person name="Sagara H."/>
            <person name="Miura T."/>
            <person name="Yokobori S."/>
            <person name="Miyagawa K."/>
            <person name="Suzuki Y."/>
            <person name="Kubo T."/>
            <person name="Oyama M."/>
            <person name="Kohara Y."/>
            <person name="Fujiyama A."/>
            <person name="Arakawa K."/>
            <person name="Katayama T."/>
            <person name="Toyoda A."/>
            <person name="Kunieda T."/>
        </authorList>
    </citation>
    <scope>NUCLEOTIDE SEQUENCE [LARGE SCALE GENOMIC DNA]</scope>
    <source>
        <strain evidence="9 10">YOKOZUNA-1</strain>
    </source>
</reference>
<evidence type="ECO:0000256" key="7">
    <source>
        <dbReference type="RuleBase" id="RU079119"/>
    </source>
</evidence>